<evidence type="ECO:0000313" key="6">
    <source>
        <dbReference type="EMBL" id="CAF3393331.1"/>
    </source>
</evidence>
<dbReference type="PROSITE" id="PS50089">
    <property type="entry name" value="ZF_RING_2"/>
    <property type="match status" value="1"/>
</dbReference>
<dbReference type="Proteomes" id="UP000663865">
    <property type="component" value="Unassembled WGS sequence"/>
</dbReference>
<sequence length="1055" mass="120121">MSALYETCHQLPMKLGVYKELHSNDDDLKQRKMSRRAKQILAAEARKAAEDDSFVPVLLLSGLDVSKCTQAQLLEILTNLDDISAKLPVDKRSTYIEEVYNRMIQLLSRKVDIPPNRIMTTIKQLMIYHPVMTILTFDDLKKIGIEMERRSLIIHFDMSGSMQVAGFKPLVQTVIQLCTKLQTQGIQVHISLFGDSDQEKIHTTIGGRLLTLDEFAKGNYAPTGGSTQFCPSFERTKQFPTPYDAIIVSDGDFTDNISRLTFQPQCQTVFFVAPPWSPLGVEERHAKMISSSVHPTVAYIGIASEKYSQLDVIIEGFLREHSLFARLSGYFTIGSYSIPSNLLAPSQMMQVFNSCLAQGEIQLQDLTKKILGLYRYLEETAKLNFERCIRGDEFRNLMSLVTPLIKLAQCHLETSQACQQLYGYLTKVLNNFAHEHQKLIKTLANDPKAKQEVTRFWDDAMSCSERELIIEENERKYGQPIGYLNLRVASLTCTSEMLSEALQQLKTIYAPEDLDLLSLIFDMLSTSKIDERSTLTDEDSSILVWRKSDGTVDLLSILRQLPFCLQQYQISRQIQQDRPWTIQPLAAIRLAWVMDASGRTFPDFIIQALPSLVVPNKYLTDLDQDENRPAFWMKILRELAPKIDVPSEVLQSIQHILTVHALKCFLLRMTDGSVTYEKQVYENVLPFIDTDESMAWCVFMNKDSDRVNGRTGEITEVSTFITDPEEVDRWYRINLEKRGSIVRPRYCSLLDYSNFPNGAIELYNACKRKDVDILRDQLKELGGNSYSSDQIDAHVYTIRDRFKTIPCVLWESKDLITETTARVKTACQGATLPTEMITINVTRPVIIDYLVSHCDDPFIVGVLRGLSEYSRIASQQASAGIKELDYAIECGQKFTTETTTLQIVPFIHLDKPGVREYLEQQYKKLTRRIRSVKNRPQFQSLSELFQQAKQTIKDDEILGMADLESIPTQITTAKPVDKASRVVLSKDLFTCPITLDIMENPATTAPCGHMFDMDAINSYLNTTNICPICRTVISNVTQNYAFKNVIEAWLAQQQE</sequence>
<comment type="caution">
    <text evidence="6">The sequence shown here is derived from an EMBL/GenBank/DDBJ whole genome shotgun (WGS) entry which is preliminary data.</text>
</comment>
<protein>
    <recommendedName>
        <fullName evidence="5">RING-type domain-containing protein</fullName>
    </recommendedName>
</protein>
<name>A0A817ZHB2_9BILA</name>
<gene>
    <name evidence="6" type="ORF">KIK155_LOCUS7414</name>
    <name evidence="7" type="ORF">TOA249_LOCUS30618</name>
</gene>
<accession>A0A817ZHB2</accession>
<organism evidence="6 8">
    <name type="scientific">Rotaria socialis</name>
    <dbReference type="NCBI Taxonomy" id="392032"/>
    <lineage>
        <taxon>Eukaryota</taxon>
        <taxon>Metazoa</taxon>
        <taxon>Spiralia</taxon>
        <taxon>Gnathifera</taxon>
        <taxon>Rotifera</taxon>
        <taxon>Eurotatoria</taxon>
        <taxon>Bdelloidea</taxon>
        <taxon>Philodinida</taxon>
        <taxon>Philodinidae</taxon>
        <taxon>Rotaria</taxon>
    </lineage>
</organism>
<dbReference type="GO" id="GO:0004842">
    <property type="term" value="F:ubiquitin-protein transferase activity"/>
    <property type="evidence" value="ECO:0007669"/>
    <property type="project" value="InterPro"/>
</dbReference>
<dbReference type="EMBL" id="CAJOBS010005472">
    <property type="protein sequence ID" value="CAF4900163.1"/>
    <property type="molecule type" value="Genomic_DNA"/>
</dbReference>
<keyword evidence="2 4" id="KW-0863">Zinc-finger</keyword>
<dbReference type="EMBL" id="CAJNYV010000903">
    <property type="protein sequence ID" value="CAF3393331.1"/>
    <property type="molecule type" value="Genomic_DNA"/>
</dbReference>
<evidence type="ECO:0000256" key="3">
    <source>
        <dbReference type="ARBA" id="ARBA00022833"/>
    </source>
</evidence>
<dbReference type="SUPFAM" id="SSF57850">
    <property type="entry name" value="RING/U-box"/>
    <property type="match status" value="1"/>
</dbReference>
<keyword evidence="3" id="KW-0862">Zinc</keyword>
<dbReference type="SMART" id="SM00504">
    <property type="entry name" value="Ubox"/>
    <property type="match status" value="1"/>
</dbReference>
<evidence type="ECO:0000256" key="4">
    <source>
        <dbReference type="PROSITE-ProRule" id="PRU00175"/>
    </source>
</evidence>
<dbReference type="Pfam" id="PF11789">
    <property type="entry name" value="zf-Nse"/>
    <property type="match status" value="1"/>
</dbReference>
<dbReference type="GO" id="GO:0008270">
    <property type="term" value="F:zinc ion binding"/>
    <property type="evidence" value="ECO:0007669"/>
    <property type="project" value="UniProtKB-KW"/>
</dbReference>
<dbReference type="InterPro" id="IPR036465">
    <property type="entry name" value="vWFA_dom_sf"/>
</dbReference>
<reference evidence="6" key="1">
    <citation type="submission" date="2021-02" db="EMBL/GenBank/DDBJ databases">
        <authorList>
            <person name="Nowell W R."/>
        </authorList>
    </citation>
    <scope>NUCLEOTIDE SEQUENCE</scope>
</reference>
<dbReference type="Gene3D" id="3.30.40.10">
    <property type="entry name" value="Zinc/RING finger domain, C3HC4 (zinc finger)"/>
    <property type="match status" value="1"/>
</dbReference>
<evidence type="ECO:0000256" key="2">
    <source>
        <dbReference type="ARBA" id="ARBA00022771"/>
    </source>
</evidence>
<evidence type="ECO:0000313" key="8">
    <source>
        <dbReference type="Proteomes" id="UP000663865"/>
    </source>
</evidence>
<proteinExistence type="predicted"/>
<evidence type="ECO:0000259" key="5">
    <source>
        <dbReference type="PROSITE" id="PS50089"/>
    </source>
</evidence>
<dbReference type="InterPro" id="IPR004181">
    <property type="entry name" value="Znf_MIZ"/>
</dbReference>
<dbReference type="AlphaFoldDB" id="A0A817ZHB2"/>
<dbReference type="SUPFAM" id="SSF53300">
    <property type="entry name" value="vWA-like"/>
    <property type="match status" value="1"/>
</dbReference>
<keyword evidence="1" id="KW-0479">Metal-binding</keyword>
<evidence type="ECO:0000256" key="1">
    <source>
        <dbReference type="ARBA" id="ARBA00022723"/>
    </source>
</evidence>
<evidence type="ECO:0000313" key="7">
    <source>
        <dbReference type="EMBL" id="CAF4900163.1"/>
    </source>
</evidence>
<dbReference type="InterPro" id="IPR013083">
    <property type="entry name" value="Znf_RING/FYVE/PHD"/>
</dbReference>
<dbReference type="InterPro" id="IPR001841">
    <property type="entry name" value="Znf_RING"/>
</dbReference>
<feature type="domain" description="RING-type" evidence="5">
    <location>
        <begin position="991"/>
        <end position="1030"/>
    </location>
</feature>
<dbReference type="GO" id="GO:0016567">
    <property type="term" value="P:protein ubiquitination"/>
    <property type="evidence" value="ECO:0007669"/>
    <property type="project" value="InterPro"/>
</dbReference>
<dbReference type="Proteomes" id="UP000663838">
    <property type="component" value="Unassembled WGS sequence"/>
</dbReference>
<dbReference type="InterPro" id="IPR003613">
    <property type="entry name" value="Ubox_domain"/>
</dbReference>